<dbReference type="InParanoid" id="A0A2I4BL78"/>
<dbReference type="GO" id="GO:0099072">
    <property type="term" value="P:regulation of postsynaptic membrane neurotransmitter receptor levels"/>
    <property type="evidence" value="ECO:0007669"/>
    <property type="project" value="TreeGrafter"/>
</dbReference>
<dbReference type="GO" id="GO:1900449">
    <property type="term" value="P:regulation of glutamate receptor signaling pathway"/>
    <property type="evidence" value="ECO:0007669"/>
    <property type="project" value="InterPro"/>
</dbReference>
<dbReference type="GeneID" id="106520784"/>
<dbReference type="Proteomes" id="UP000192220">
    <property type="component" value="Unplaced"/>
</dbReference>
<organism evidence="2 3">
    <name type="scientific">Austrofundulus limnaeus</name>
    <name type="common">Annual killifish</name>
    <dbReference type="NCBI Taxonomy" id="52670"/>
    <lineage>
        <taxon>Eukaryota</taxon>
        <taxon>Metazoa</taxon>
        <taxon>Chordata</taxon>
        <taxon>Craniata</taxon>
        <taxon>Vertebrata</taxon>
        <taxon>Euteleostomi</taxon>
        <taxon>Actinopterygii</taxon>
        <taxon>Neopterygii</taxon>
        <taxon>Teleostei</taxon>
        <taxon>Neoteleostei</taxon>
        <taxon>Acanthomorphata</taxon>
        <taxon>Ovalentaria</taxon>
        <taxon>Atherinomorphae</taxon>
        <taxon>Cyprinodontiformes</taxon>
        <taxon>Rivulidae</taxon>
        <taxon>Austrofundulus</taxon>
    </lineage>
</organism>
<protein>
    <submittedName>
        <fullName evidence="3">Ferric-chelate reductase 1</fullName>
    </submittedName>
</protein>
<evidence type="ECO:0000256" key="1">
    <source>
        <dbReference type="SAM" id="SignalP"/>
    </source>
</evidence>
<evidence type="ECO:0000313" key="2">
    <source>
        <dbReference type="Proteomes" id="UP000192220"/>
    </source>
</evidence>
<dbReference type="KEGG" id="alim:106520784"/>
<name>A0A2I4BL78_AUSLI</name>
<keyword evidence="2" id="KW-1185">Reference proteome</keyword>
<sequence length="247" mass="25811">MERTLILFFATLMVFGTSGVQAQFSFATNVTVNITRTGCGSTKLCVQQPNACDPAGSSGCLFGSSAVVNATANDFFFQLSGNVTGNSTEFVALQLNPNSTTNAGLIFACIQNNSTFSFQTFMMNSAGNVTRFNRTVTQIRGLANTTKIQCEFSVANLTVSGTASLLRSQDNAFSFSLASGTLNGESLVFAQTFRAGVLDLANPTANVANTTTAPNTTTPASGSNRALHSEGVLLLTGILSLAFLKTA</sequence>
<dbReference type="AlphaFoldDB" id="A0A2I4BL78"/>
<dbReference type="PANTHER" id="PTHR46902">
    <property type="entry name" value="DOMON DOMAIN-CONTAINING PROTEIN FRRS1L"/>
    <property type="match status" value="1"/>
</dbReference>
<gene>
    <name evidence="3" type="primary">LOC106520784</name>
</gene>
<accession>A0A2I4BL78</accession>
<dbReference type="OrthoDB" id="8901859at2759"/>
<evidence type="ECO:0000313" key="3">
    <source>
        <dbReference type="RefSeq" id="XP_013868495.1"/>
    </source>
</evidence>
<proteinExistence type="predicted"/>
<reference evidence="3" key="1">
    <citation type="submission" date="2025-08" db="UniProtKB">
        <authorList>
            <consortium name="RefSeq"/>
        </authorList>
    </citation>
    <scope>IDENTIFICATION</scope>
    <source>
        <strain evidence="3">Quisiro</strain>
        <tissue evidence="3">Liver</tissue>
    </source>
</reference>
<keyword evidence="1" id="KW-0732">Signal</keyword>
<dbReference type="InterPro" id="IPR042789">
    <property type="entry name" value="FRRS1L"/>
</dbReference>
<feature type="chain" id="PRO_5014171403" evidence="1">
    <location>
        <begin position="23"/>
        <end position="247"/>
    </location>
</feature>
<dbReference type="PANTHER" id="PTHR46902:SF1">
    <property type="entry name" value="DOMON DOMAIN-CONTAINING PROTEIN FRRS1L"/>
    <property type="match status" value="1"/>
</dbReference>
<dbReference type="RefSeq" id="XP_013868495.1">
    <property type="nucleotide sequence ID" value="XM_014013041.1"/>
</dbReference>
<feature type="signal peptide" evidence="1">
    <location>
        <begin position="1"/>
        <end position="22"/>
    </location>
</feature>